<accession>A0A4U8QP49</accession>
<sequence length="71" mass="7896">MYGAGSRYPAQYAIFPGECVGELPVGIETLDNEDIPYWPQGNNATYREVWTSSACRWLWLAADYAGGNNCD</sequence>
<dbReference type="STRING" id="180332.GCA_000797495_00196"/>
<organism evidence="1 2">
    <name type="scientific">Robinsoniella peoriensis</name>
    <dbReference type="NCBI Taxonomy" id="180332"/>
    <lineage>
        <taxon>Bacteria</taxon>
        <taxon>Bacillati</taxon>
        <taxon>Bacillota</taxon>
        <taxon>Clostridia</taxon>
        <taxon>Lachnospirales</taxon>
        <taxon>Lachnospiraceae</taxon>
        <taxon>Robinsoniella</taxon>
    </lineage>
</organism>
<dbReference type="Proteomes" id="UP000306509">
    <property type="component" value="Unassembled WGS sequence"/>
</dbReference>
<comment type="caution">
    <text evidence="1">The sequence shown here is derived from an EMBL/GenBank/DDBJ whole genome shotgun (WGS) entry which is preliminary data.</text>
</comment>
<protein>
    <submittedName>
        <fullName evidence="1">Uncharacterized protein</fullName>
    </submittedName>
</protein>
<dbReference type="InterPro" id="IPR012341">
    <property type="entry name" value="6hp_glycosidase-like_sf"/>
</dbReference>
<dbReference type="AlphaFoldDB" id="A0A4U8QP49"/>
<dbReference type="EMBL" id="QGQD01000017">
    <property type="protein sequence ID" value="TLD02356.1"/>
    <property type="molecule type" value="Genomic_DNA"/>
</dbReference>
<dbReference type="GO" id="GO:0005975">
    <property type="term" value="P:carbohydrate metabolic process"/>
    <property type="evidence" value="ECO:0007669"/>
    <property type="project" value="InterPro"/>
</dbReference>
<dbReference type="Gene3D" id="1.50.10.10">
    <property type="match status" value="1"/>
</dbReference>
<reference evidence="1 2" key="1">
    <citation type="journal article" date="2019" name="Anaerobe">
        <title>Detection of Robinsoniella peoriensis in multiple bone samples of a trauma patient.</title>
        <authorList>
            <person name="Schrottner P."/>
            <person name="Hartwich K."/>
            <person name="Bunk B."/>
            <person name="Schober I."/>
            <person name="Helbig S."/>
            <person name="Rudolph W.W."/>
            <person name="Gunzer F."/>
        </authorList>
    </citation>
    <scope>NUCLEOTIDE SEQUENCE [LARGE SCALE GENOMIC DNA]</scope>
    <source>
        <strain evidence="1 2">DSM 106044</strain>
    </source>
</reference>
<evidence type="ECO:0000313" key="1">
    <source>
        <dbReference type="EMBL" id="TLD02356.1"/>
    </source>
</evidence>
<name>A0A4U8QP49_9FIRM</name>
<proteinExistence type="predicted"/>
<evidence type="ECO:0000313" key="2">
    <source>
        <dbReference type="Proteomes" id="UP000306509"/>
    </source>
</evidence>
<keyword evidence="2" id="KW-1185">Reference proteome</keyword>
<gene>
    <name evidence="1" type="ORF">DSM106044_00738</name>
</gene>